<keyword evidence="1" id="KW-1133">Transmembrane helix</keyword>
<sequence>MQPTWRKPAGALLILGLVIIWAILVGSLSPSISRLAWPLQTIVYAVAGIIWIAPLRPLLRWMETGRWRA</sequence>
<dbReference type="RefSeq" id="WP_313918081.1">
    <property type="nucleotide sequence ID" value="NZ_CP135076.1"/>
</dbReference>
<feature type="transmembrane region" description="Helical" evidence="1">
    <location>
        <begin position="41"/>
        <end position="59"/>
    </location>
</feature>
<organism evidence="2 3">
    <name type="scientific">Stakelama saccharophila</name>
    <dbReference type="NCBI Taxonomy" id="3075605"/>
    <lineage>
        <taxon>Bacteria</taxon>
        <taxon>Pseudomonadati</taxon>
        <taxon>Pseudomonadota</taxon>
        <taxon>Alphaproteobacteria</taxon>
        <taxon>Sphingomonadales</taxon>
        <taxon>Sphingomonadaceae</taxon>
        <taxon>Stakelama</taxon>
    </lineage>
</organism>
<proteinExistence type="predicted"/>
<evidence type="ECO:0000313" key="2">
    <source>
        <dbReference type="EMBL" id="WNO54990.1"/>
    </source>
</evidence>
<keyword evidence="3" id="KW-1185">Reference proteome</keyword>
<accession>A0ABZ0BCN1</accession>
<dbReference type="Pfam" id="PF11003">
    <property type="entry name" value="DUF2842"/>
    <property type="match status" value="1"/>
</dbReference>
<evidence type="ECO:0000313" key="3">
    <source>
        <dbReference type="Proteomes" id="UP001302249"/>
    </source>
</evidence>
<dbReference type="Proteomes" id="UP001302249">
    <property type="component" value="Chromosome"/>
</dbReference>
<name>A0ABZ0BCN1_9SPHN</name>
<reference evidence="2 3" key="1">
    <citation type="submission" date="2023-09" db="EMBL/GenBank/DDBJ databases">
        <authorList>
            <person name="Rey-Velasco X."/>
        </authorList>
    </citation>
    <scope>NUCLEOTIDE SEQUENCE [LARGE SCALE GENOMIC DNA]</scope>
    <source>
        <strain evidence="2 3">W311</strain>
    </source>
</reference>
<evidence type="ECO:0000256" key="1">
    <source>
        <dbReference type="SAM" id="Phobius"/>
    </source>
</evidence>
<protein>
    <submittedName>
        <fullName evidence="2">DUF2842 domain-containing protein</fullName>
    </submittedName>
</protein>
<dbReference type="InterPro" id="IPR021265">
    <property type="entry name" value="DUF2842"/>
</dbReference>
<keyword evidence="1" id="KW-0472">Membrane</keyword>
<keyword evidence="1" id="KW-0812">Transmembrane</keyword>
<feature type="transmembrane region" description="Helical" evidence="1">
    <location>
        <begin position="12"/>
        <end position="29"/>
    </location>
</feature>
<gene>
    <name evidence="2" type="ORF">RPR59_07035</name>
</gene>
<dbReference type="EMBL" id="CP135076">
    <property type="protein sequence ID" value="WNO54990.1"/>
    <property type="molecule type" value="Genomic_DNA"/>
</dbReference>